<reference evidence="1" key="1">
    <citation type="submission" date="2006-01" db="EMBL/GenBank/DDBJ databases">
        <authorList>
            <person name="Lindblad-Toh K."/>
            <person name="Mauceli E."/>
            <person name="Grabherr M."/>
            <person name="Chang J.L."/>
            <person name="Lander E.S."/>
        </authorList>
    </citation>
    <scope>NUCLEOTIDE SEQUENCE [LARGE SCALE GENOMIC DNA]</scope>
</reference>
<proteinExistence type="predicted"/>
<evidence type="ECO:0000313" key="1">
    <source>
        <dbReference type="Ensembl" id="ENSGACP00000002120.1"/>
    </source>
</evidence>
<dbReference type="AlphaFoldDB" id="G3N9X8"/>
<dbReference type="Ensembl" id="ENSGACT00000002125.1">
    <property type="protein sequence ID" value="ENSGACP00000002120.1"/>
    <property type="gene ID" value="ENSGACG00000001624.1"/>
</dbReference>
<organism evidence="1">
    <name type="scientific">Gasterosteus aculeatus</name>
    <name type="common">Three-spined stickleback</name>
    <dbReference type="NCBI Taxonomy" id="69293"/>
    <lineage>
        <taxon>Eukaryota</taxon>
        <taxon>Metazoa</taxon>
        <taxon>Chordata</taxon>
        <taxon>Craniata</taxon>
        <taxon>Vertebrata</taxon>
        <taxon>Euteleostomi</taxon>
        <taxon>Actinopterygii</taxon>
        <taxon>Neopterygii</taxon>
        <taxon>Teleostei</taxon>
        <taxon>Neoteleostei</taxon>
        <taxon>Acanthomorphata</taxon>
        <taxon>Eupercaria</taxon>
        <taxon>Perciformes</taxon>
        <taxon>Cottioidei</taxon>
        <taxon>Gasterosteales</taxon>
        <taxon>Gasterosteidae</taxon>
        <taxon>Gasterosteus</taxon>
    </lineage>
</organism>
<reference evidence="1" key="2">
    <citation type="submission" date="2024-04" db="UniProtKB">
        <authorList>
            <consortium name="Ensembl"/>
        </authorList>
    </citation>
    <scope>IDENTIFICATION</scope>
</reference>
<dbReference type="InParanoid" id="G3N9X8"/>
<name>G3N9X8_GASAC</name>
<accession>G3N9X8</accession>
<protein>
    <submittedName>
        <fullName evidence="1">Uncharacterized protein</fullName>
    </submittedName>
</protein>
<sequence>MKRLKNLIMLTIDLTKIPSQRRSLPLLTRGRFVRRPQAFLAAFVVVWPDCRRVQSSEDPSIAARSLHLNICFKGCDRRREHDLLHLISNKTNIKKGKTKTKCL</sequence>
<dbReference type="Bgee" id="ENSGACG00000001624">
    <property type="expression patterns" value="Expressed in pharyngeal gill and 4 other cell types or tissues"/>
</dbReference>